<feature type="signal peptide" evidence="2">
    <location>
        <begin position="1"/>
        <end position="24"/>
    </location>
</feature>
<dbReference type="EMBL" id="CP091511">
    <property type="protein sequence ID" value="UOO88476.1"/>
    <property type="molecule type" value="Genomic_DNA"/>
</dbReference>
<protein>
    <submittedName>
        <fullName evidence="3">DUF4349 domain-containing protein</fullName>
    </submittedName>
</protein>
<evidence type="ECO:0000313" key="3">
    <source>
        <dbReference type="EMBL" id="UOO88476.1"/>
    </source>
</evidence>
<accession>A0ABY4DZD9</accession>
<reference evidence="3 4" key="1">
    <citation type="journal article" date="2022" name="Res Sq">
        <title>Evolution of multicellular longitudinally dividing oral cavity symbionts (Neisseriaceae).</title>
        <authorList>
            <person name="Nyongesa S."/>
            <person name="Weber P."/>
            <person name="Bernet E."/>
            <person name="Pullido F."/>
            <person name="Nieckarz M."/>
            <person name="Delaby M."/>
            <person name="Nieves C."/>
            <person name="Viehboeck T."/>
            <person name="Krause N."/>
            <person name="Rivera-Millot A."/>
            <person name="Nakamura A."/>
            <person name="Vischer N."/>
            <person name="VanNieuwenhze M."/>
            <person name="Brun Y."/>
            <person name="Cava F."/>
            <person name="Bulgheresi S."/>
            <person name="Veyrier F."/>
        </authorList>
    </citation>
    <scope>NUCLEOTIDE SEQUENCE [LARGE SCALE GENOMIC DNA]</scope>
    <source>
        <strain evidence="3 4">SN4</strain>
    </source>
</reference>
<dbReference type="PROSITE" id="PS51257">
    <property type="entry name" value="PROKAR_LIPOPROTEIN"/>
    <property type="match status" value="1"/>
</dbReference>
<evidence type="ECO:0000256" key="2">
    <source>
        <dbReference type="SAM" id="SignalP"/>
    </source>
</evidence>
<dbReference type="RefSeq" id="WP_058357840.1">
    <property type="nucleotide sequence ID" value="NZ_CABKVG010000010.1"/>
</dbReference>
<evidence type="ECO:0000256" key="1">
    <source>
        <dbReference type="SAM" id="Phobius"/>
    </source>
</evidence>
<organism evidence="3 4">
    <name type="scientific">Vitreoscilla massiliensis</name>
    <dbReference type="NCBI Taxonomy" id="1689272"/>
    <lineage>
        <taxon>Bacteria</taxon>
        <taxon>Pseudomonadati</taxon>
        <taxon>Pseudomonadota</taxon>
        <taxon>Betaproteobacteria</taxon>
        <taxon>Neisseriales</taxon>
        <taxon>Neisseriaceae</taxon>
        <taxon>Vitreoscilla</taxon>
    </lineage>
</organism>
<gene>
    <name evidence="3" type="ORF">LVJ82_13505</name>
</gene>
<keyword evidence="1" id="KW-1133">Transmembrane helix</keyword>
<feature type="chain" id="PRO_5045857548" evidence="2">
    <location>
        <begin position="25"/>
        <end position="327"/>
    </location>
</feature>
<keyword evidence="4" id="KW-1185">Reference proteome</keyword>
<dbReference type="Proteomes" id="UP000832011">
    <property type="component" value="Chromosome"/>
</dbReference>
<proteinExistence type="predicted"/>
<keyword evidence="2" id="KW-0732">Signal</keyword>
<name>A0ABY4DZD9_9NEIS</name>
<keyword evidence="1" id="KW-0812">Transmembrane</keyword>
<feature type="transmembrane region" description="Helical" evidence="1">
    <location>
        <begin position="277"/>
        <end position="301"/>
    </location>
</feature>
<evidence type="ECO:0000313" key="4">
    <source>
        <dbReference type="Proteomes" id="UP000832011"/>
    </source>
</evidence>
<sequence>MKRYVAVWLCAGMLVACGKAPEQAAEHAQTMAASAPAAAELSAAPVAKSMDGVAAAAPESESEPAVATVEQNRPAAIIGQTNNPVEATRRMVREAKVDFTAKDVIAAGLEVEKLAQNAGGFIEQKDIQFESLERRVHDLGKGKLRVYEKVRPYAQMTVRVLSAQAAEFMNQLLPLMQFMNQQQYHAKRYELQLLHEKMAQVQIVPADAPVKQQNDISHLLQLEVQDRLAYSTIVITMQQNNLIREYDDVDVGAAVPVVETTFGEQALQALQWGWNGVLNVVVVLLAVWPLWVLLLVGVWTYRRVRKLCAKRRVLRNTNPANPQQPDE</sequence>
<keyword evidence="1" id="KW-0472">Membrane</keyword>